<feature type="transmembrane region" description="Helical" evidence="4">
    <location>
        <begin position="232"/>
        <end position="249"/>
    </location>
</feature>
<evidence type="ECO:0000313" key="7">
    <source>
        <dbReference type="Proteomes" id="UP000054058"/>
    </source>
</evidence>
<dbReference type="InterPro" id="IPR043128">
    <property type="entry name" value="Rev_trsase/Diguanyl_cyclase"/>
</dbReference>
<keyword evidence="4" id="KW-1133">Transmembrane helix</keyword>
<dbReference type="GO" id="GO:0005886">
    <property type="term" value="C:plasma membrane"/>
    <property type="evidence" value="ECO:0007669"/>
    <property type="project" value="TreeGrafter"/>
</dbReference>
<dbReference type="EC" id="2.7.7.65" evidence="2"/>
<comment type="catalytic activity">
    <reaction evidence="3">
        <text>2 GTP = 3',3'-c-di-GMP + 2 diphosphate</text>
        <dbReference type="Rhea" id="RHEA:24898"/>
        <dbReference type="ChEBI" id="CHEBI:33019"/>
        <dbReference type="ChEBI" id="CHEBI:37565"/>
        <dbReference type="ChEBI" id="CHEBI:58805"/>
        <dbReference type="EC" id="2.7.7.65"/>
    </reaction>
</comment>
<feature type="transmembrane region" description="Helical" evidence="4">
    <location>
        <begin position="189"/>
        <end position="211"/>
    </location>
</feature>
<feature type="transmembrane region" description="Helical" evidence="4">
    <location>
        <begin position="261"/>
        <end position="282"/>
    </location>
</feature>
<comment type="cofactor">
    <cofactor evidence="1">
        <name>Mg(2+)</name>
        <dbReference type="ChEBI" id="CHEBI:18420"/>
    </cofactor>
</comment>
<keyword evidence="4" id="KW-0472">Membrane</keyword>
<dbReference type="STRING" id="1122207.MUS1_03800"/>
<dbReference type="eggNOG" id="COG3706">
    <property type="taxonomic scope" value="Bacteria"/>
</dbReference>
<keyword evidence="7" id="KW-1185">Reference proteome</keyword>
<dbReference type="FunFam" id="3.30.70.270:FF:000001">
    <property type="entry name" value="Diguanylate cyclase domain protein"/>
    <property type="match status" value="1"/>
</dbReference>
<evidence type="ECO:0000256" key="2">
    <source>
        <dbReference type="ARBA" id="ARBA00012528"/>
    </source>
</evidence>
<gene>
    <name evidence="6" type="ORF">MUS1_03800</name>
</gene>
<dbReference type="PANTHER" id="PTHR45138">
    <property type="entry name" value="REGULATORY COMPONENTS OF SENSORY TRANSDUCTION SYSTEM"/>
    <property type="match status" value="1"/>
</dbReference>
<dbReference type="GO" id="GO:0052621">
    <property type="term" value="F:diguanylate cyclase activity"/>
    <property type="evidence" value="ECO:0007669"/>
    <property type="project" value="UniProtKB-EC"/>
</dbReference>
<dbReference type="InterPro" id="IPR000160">
    <property type="entry name" value="GGDEF_dom"/>
</dbReference>
<dbReference type="SMART" id="SM00267">
    <property type="entry name" value="GGDEF"/>
    <property type="match status" value="1"/>
</dbReference>
<feature type="transmembrane region" description="Helical" evidence="4">
    <location>
        <begin position="164"/>
        <end position="183"/>
    </location>
</feature>
<dbReference type="NCBIfam" id="TIGR00254">
    <property type="entry name" value="GGDEF"/>
    <property type="match status" value="1"/>
</dbReference>
<dbReference type="InterPro" id="IPR029787">
    <property type="entry name" value="Nucleotide_cyclase"/>
</dbReference>
<accession>X7E2X0</accession>
<name>X7E2X0_9GAMM</name>
<evidence type="ECO:0000259" key="5">
    <source>
        <dbReference type="PROSITE" id="PS50887"/>
    </source>
</evidence>
<dbReference type="RefSeq" id="WP_051436232.1">
    <property type="nucleotide sequence ID" value="NZ_JAMB01000010.1"/>
</dbReference>
<feature type="domain" description="GGDEF" evidence="5">
    <location>
        <begin position="333"/>
        <end position="465"/>
    </location>
</feature>
<feature type="transmembrane region" description="Helical" evidence="4">
    <location>
        <begin position="89"/>
        <end position="111"/>
    </location>
</feature>
<dbReference type="PATRIC" id="fig|1122207.3.peg.2380"/>
<dbReference type="PANTHER" id="PTHR45138:SF9">
    <property type="entry name" value="DIGUANYLATE CYCLASE DGCM-RELATED"/>
    <property type="match status" value="1"/>
</dbReference>
<evidence type="ECO:0000256" key="1">
    <source>
        <dbReference type="ARBA" id="ARBA00001946"/>
    </source>
</evidence>
<feature type="transmembrane region" description="Helical" evidence="4">
    <location>
        <begin position="66"/>
        <end position="82"/>
    </location>
</feature>
<dbReference type="OrthoDB" id="9759607at2"/>
<organism evidence="6 7">
    <name type="scientific">Marinomonas ushuaiensis DSM 15871</name>
    <dbReference type="NCBI Taxonomy" id="1122207"/>
    <lineage>
        <taxon>Bacteria</taxon>
        <taxon>Pseudomonadati</taxon>
        <taxon>Pseudomonadota</taxon>
        <taxon>Gammaproteobacteria</taxon>
        <taxon>Oceanospirillales</taxon>
        <taxon>Oceanospirillaceae</taxon>
        <taxon>Marinomonas</taxon>
    </lineage>
</organism>
<dbReference type="InterPro" id="IPR050469">
    <property type="entry name" value="Diguanylate_Cyclase"/>
</dbReference>
<sequence>MSVIHPISGLKNEQVKETNLSDFVKKVGRKIGLATALLGMVTLAGYAFGIEFLYRPIATEPATNPLTALVVILLGFGLEIHGRMLSNRFSFFLAIASIVICVTHLASFFYISDFSQIFMLFESVVYEDLMQGKNNSMGMNTTLMLLLLAIAHLLYIFRQANYSQLLSFTALCIPMISITGYAYGLTSFYGAMSLLSTTFGVFLCLGTLAITADNGGVRAILSPYIGGRIARIQIVLGYFVPLIIGYLVIRSLMNSDQNSVFGIYVVSICWFIALLVVVSAIVQEQVDGKRREVEKALQLSAMTDELTQLPNRRHFMEKATEALIKEKSDISELSSWVLMVDIDHFKKINDTEGHEMGDKVLVEFALIMNKFVGPGDLVCRLGGEEFAFFFSQKTAPEMSEIANNILQSVEDMTIPSYTDVYGSITTSIGCAKSEDKTDIDHVLRLADYALYASKNAGRNRVMFAA</sequence>
<dbReference type="Gene3D" id="3.30.70.270">
    <property type="match status" value="1"/>
</dbReference>
<evidence type="ECO:0000256" key="4">
    <source>
        <dbReference type="SAM" id="Phobius"/>
    </source>
</evidence>
<dbReference type="GO" id="GO:0043709">
    <property type="term" value="P:cell adhesion involved in single-species biofilm formation"/>
    <property type="evidence" value="ECO:0007669"/>
    <property type="project" value="TreeGrafter"/>
</dbReference>
<dbReference type="AlphaFoldDB" id="X7E2X0"/>
<dbReference type="GO" id="GO:1902201">
    <property type="term" value="P:negative regulation of bacterial-type flagellum-dependent cell motility"/>
    <property type="evidence" value="ECO:0007669"/>
    <property type="project" value="TreeGrafter"/>
</dbReference>
<comment type="caution">
    <text evidence="6">The sequence shown here is derived from an EMBL/GenBank/DDBJ whole genome shotgun (WGS) entry which is preliminary data.</text>
</comment>
<feature type="transmembrane region" description="Helical" evidence="4">
    <location>
        <begin position="31"/>
        <end position="54"/>
    </location>
</feature>
<dbReference type="Proteomes" id="UP000054058">
    <property type="component" value="Unassembled WGS sequence"/>
</dbReference>
<dbReference type="EMBL" id="JAMB01000010">
    <property type="protein sequence ID" value="ETX10230.1"/>
    <property type="molecule type" value="Genomic_DNA"/>
</dbReference>
<keyword evidence="4" id="KW-0812">Transmembrane</keyword>
<reference evidence="6 7" key="1">
    <citation type="submission" date="2014-01" db="EMBL/GenBank/DDBJ databases">
        <title>Marinomonas ushuaiensis DSM 15871 Genome Sequencing.</title>
        <authorList>
            <person name="Lai Q."/>
            <person name="Shao Z.S."/>
        </authorList>
    </citation>
    <scope>NUCLEOTIDE SEQUENCE [LARGE SCALE GENOMIC DNA]</scope>
    <source>
        <strain evidence="6 7">DSM 15871</strain>
    </source>
</reference>
<feature type="transmembrane region" description="Helical" evidence="4">
    <location>
        <begin position="137"/>
        <end position="157"/>
    </location>
</feature>
<protein>
    <recommendedName>
        <fullName evidence="2">diguanylate cyclase</fullName>
        <ecNumber evidence="2">2.7.7.65</ecNumber>
    </recommendedName>
</protein>
<evidence type="ECO:0000256" key="3">
    <source>
        <dbReference type="ARBA" id="ARBA00034247"/>
    </source>
</evidence>
<dbReference type="PROSITE" id="PS50887">
    <property type="entry name" value="GGDEF"/>
    <property type="match status" value="1"/>
</dbReference>
<evidence type="ECO:0000313" key="6">
    <source>
        <dbReference type="EMBL" id="ETX10230.1"/>
    </source>
</evidence>
<proteinExistence type="predicted"/>
<dbReference type="SUPFAM" id="SSF55073">
    <property type="entry name" value="Nucleotide cyclase"/>
    <property type="match status" value="1"/>
</dbReference>
<dbReference type="CDD" id="cd01949">
    <property type="entry name" value="GGDEF"/>
    <property type="match status" value="1"/>
</dbReference>
<dbReference type="Pfam" id="PF00990">
    <property type="entry name" value="GGDEF"/>
    <property type="match status" value="1"/>
</dbReference>